<feature type="transmembrane region" description="Helical" evidence="2">
    <location>
        <begin position="362"/>
        <end position="382"/>
    </location>
</feature>
<gene>
    <name evidence="3" type="ORF">H9964_07220</name>
</gene>
<evidence type="ECO:0000313" key="4">
    <source>
        <dbReference type="Proteomes" id="UP000824102"/>
    </source>
</evidence>
<evidence type="ECO:0008006" key="5">
    <source>
        <dbReference type="Google" id="ProtNLM"/>
    </source>
</evidence>
<evidence type="ECO:0000313" key="3">
    <source>
        <dbReference type="EMBL" id="HIZ73355.1"/>
    </source>
</evidence>
<keyword evidence="2" id="KW-1133">Transmembrane helix</keyword>
<feature type="coiled-coil region" evidence="1">
    <location>
        <begin position="245"/>
        <end position="310"/>
    </location>
</feature>
<proteinExistence type="predicted"/>
<accession>A0A9D2JZG0</accession>
<feature type="transmembrane region" description="Helical" evidence="2">
    <location>
        <begin position="21"/>
        <end position="44"/>
    </location>
</feature>
<organism evidence="3 4">
    <name type="scientific">Candidatus Gallimonas intestinavium</name>
    <dbReference type="NCBI Taxonomy" id="2838603"/>
    <lineage>
        <taxon>Bacteria</taxon>
        <taxon>Bacillati</taxon>
        <taxon>Bacillota</taxon>
        <taxon>Clostridia</taxon>
        <taxon>Candidatus Gallimonas</taxon>
    </lineage>
</organism>
<reference evidence="3" key="1">
    <citation type="journal article" date="2021" name="PeerJ">
        <title>Extensive microbial diversity within the chicken gut microbiome revealed by metagenomics and culture.</title>
        <authorList>
            <person name="Gilroy R."/>
            <person name="Ravi A."/>
            <person name="Getino M."/>
            <person name="Pursley I."/>
            <person name="Horton D.L."/>
            <person name="Alikhan N.F."/>
            <person name="Baker D."/>
            <person name="Gharbi K."/>
            <person name="Hall N."/>
            <person name="Watson M."/>
            <person name="Adriaenssens E.M."/>
            <person name="Foster-Nyarko E."/>
            <person name="Jarju S."/>
            <person name="Secka A."/>
            <person name="Antonio M."/>
            <person name="Oren A."/>
            <person name="Chaudhuri R.R."/>
            <person name="La Ragione R."/>
            <person name="Hildebrand F."/>
            <person name="Pallen M.J."/>
        </authorList>
    </citation>
    <scope>NUCLEOTIDE SEQUENCE</scope>
    <source>
        <strain evidence="3">ChiW7-2402</strain>
    </source>
</reference>
<keyword evidence="1" id="KW-0175">Coiled coil</keyword>
<name>A0A9D2JZG0_9FIRM</name>
<dbReference type="Proteomes" id="UP000824102">
    <property type="component" value="Unassembled WGS sequence"/>
</dbReference>
<comment type="caution">
    <text evidence="3">The sequence shown here is derived from an EMBL/GenBank/DDBJ whole genome shotgun (WGS) entry which is preliminary data.</text>
</comment>
<evidence type="ECO:0000256" key="2">
    <source>
        <dbReference type="SAM" id="Phobius"/>
    </source>
</evidence>
<dbReference type="AlphaFoldDB" id="A0A9D2JZG0"/>
<reference evidence="3" key="2">
    <citation type="submission" date="2021-04" db="EMBL/GenBank/DDBJ databases">
        <authorList>
            <person name="Gilroy R."/>
        </authorList>
    </citation>
    <scope>NUCLEOTIDE SEQUENCE</scope>
    <source>
        <strain evidence="3">ChiW7-2402</strain>
    </source>
</reference>
<evidence type="ECO:0000256" key="1">
    <source>
        <dbReference type="SAM" id="Coils"/>
    </source>
</evidence>
<dbReference type="EMBL" id="DXBB01000104">
    <property type="protein sequence ID" value="HIZ73355.1"/>
    <property type="molecule type" value="Genomic_DNA"/>
</dbReference>
<keyword evidence="2" id="KW-0812">Transmembrane</keyword>
<keyword evidence="2" id="KW-0472">Membrane</keyword>
<protein>
    <recommendedName>
        <fullName evidence="5">Polysaccharide chain length determinant N-terminal domain-containing protein</fullName>
    </recommendedName>
</protein>
<sequence>MERKYQEGVTVGELCRMIGRHLWAVILASVIFAAAFTLLFAFVINPLGREYSMQFYLTYPASDTLKYPDGSAFSYREFTSYEALAAAKASDERFGSIDIDKMVKEDDVSVTAEFVTTADGYTQTGNYTIAVQGKYFSSRETAQAFIRALAQTAVDNVKEKAASIGYSIDADVFTEASFEDRLSLLSEERDSILAAYDEWIAEYRAGYSVGGKTLSAYRAEAAVACGESVIESLRNELTTRGYVSLDEMEGRIAELKREQVLNEEKIEALRETIGSMSATVGSDSAIAEMIAELVVRNVQIESEIASLTEANITAFDARVNAQYERLQACAETVQAVSVALYEQETAVHFATYRAVISGDTNLAVAAVAGLILGFIIVSIIVCSREYKRSVRAAREDAASGKDAANEKDTRA</sequence>